<protein>
    <submittedName>
        <fullName evidence="2">Type II toxin-antitoxin system ParD family antitoxin</fullName>
    </submittedName>
</protein>
<dbReference type="EMBL" id="JAUTWS010000005">
    <property type="protein sequence ID" value="MDO9708176.1"/>
    <property type="molecule type" value="Genomic_DNA"/>
</dbReference>
<evidence type="ECO:0000313" key="2">
    <source>
        <dbReference type="EMBL" id="MDO9708176.1"/>
    </source>
</evidence>
<accession>A0ABT9DW99</accession>
<dbReference type="InterPro" id="IPR022789">
    <property type="entry name" value="ParD"/>
</dbReference>
<dbReference type="Proteomes" id="UP001243009">
    <property type="component" value="Unassembled WGS sequence"/>
</dbReference>
<dbReference type="Gene3D" id="6.10.10.120">
    <property type="entry name" value="Antitoxin ParD1-like"/>
    <property type="match status" value="1"/>
</dbReference>
<reference evidence="2 3" key="1">
    <citation type="submission" date="2023-08" db="EMBL/GenBank/DDBJ databases">
        <title>The draft genome sequence of Paracraurococcus sp. LOR1-02.</title>
        <authorList>
            <person name="Kingkaew E."/>
            <person name="Tanasupawat S."/>
        </authorList>
    </citation>
    <scope>NUCLEOTIDE SEQUENCE [LARGE SCALE GENOMIC DNA]</scope>
    <source>
        <strain evidence="2 3">LOR1-02</strain>
    </source>
</reference>
<sequence length="113" mass="12382">MPGHERSVVLPSDLANYVEARVSSGAFASAEDVVRAGLEALQEQDETFEAWVTRHAAPSCGPMRPDAEHAIPPERVAERLRTRWEEGRASGPPQEVDIETLIAEERRRHAGGG</sequence>
<comment type="caution">
    <text evidence="2">The sequence shown here is derived from an EMBL/GenBank/DDBJ whole genome shotgun (WGS) entry which is preliminary data.</text>
</comment>
<dbReference type="SUPFAM" id="SSF47598">
    <property type="entry name" value="Ribbon-helix-helix"/>
    <property type="match status" value="1"/>
</dbReference>
<dbReference type="InterPro" id="IPR010985">
    <property type="entry name" value="Ribbon_hlx_hlx"/>
</dbReference>
<evidence type="ECO:0000313" key="3">
    <source>
        <dbReference type="Proteomes" id="UP001243009"/>
    </source>
</evidence>
<evidence type="ECO:0000256" key="1">
    <source>
        <dbReference type="ARBA" id="ARBA00022649"/>
    </source>
</evidence>
<proteinExistence type="predicted"/>
<keyword evidence="1" id="KW-1277">Toxin-antitoxin system</keyword>
<name>A0ABT9DW99_9PROT</name>
<gene>
    <name evidence="2" type="ORF">Q7A36_07475</name>
</gene>
<dbReference type="Pfam" id="PF03693">
    <property type="entry name" value="ParD_antitoxin"/>
    <property type="match status" value="1"/>
</dbReference>
<organism evidence="2 3">
    <name type="scientific">Paracraurococcus lichenis</name>
    <dbReference type="NCBI Taxonomy" id="3064888"/>
    <lineage>
        <taxon>Bacteria</taxon>
        <taxon>Pseudomonadati</taxon>
        <taxon>Pseudomonadota</taxon>
        <taxon>Alphaproteobacteria</taxon>
        <taxon>Acetobacterales</taxon>
        <taxon>Roseomonadaceae</taxon>
        <taxon>Paracraurococcus</taxon>
    </lineage>
</organism>
<dbReference type="InterPro" id="IPR038296">
    <property type="entry name" value="ParD_sf"/>
</dbReference>
<keyword evidence="3" id="KW-1185">Reference proteome</keyword>
<dbReference type="RefSeq" id="WP_305103042.1">
    <property type="nucleotide sequence ID" value="NZ_JAUTWS010000005.1"/>
</dbReference>